<dbReference type="AlphaFoldDB" id="A0A8H7PEC4"/>
<proteinExistence type="predicted"/>
<accession>A0A8H7PEC4</accession>
<reference evidence="1" key="1">
    <citation type="submission" date="2020-12" db="EMBL/GenBank/DDBJ databases">
        <title>Metabolic potential, ecology and presence of endohyphal bacteria is reflected in genomic diversity of Mucoromycotina.</title>
        <authorList>
            <person name="Muszewska A."/>
            <person name="Okrasinska A."/>
            <person name="Steczkiewicz K."/>
            <person name="Drgas O."/>
            <person name="Orlowska M."/>
            <person name="Perlinska-Lenart U."/>
            <person name="Aleksandrzak-Piekarczyk T."/>
            <person name="Szatraj K."/>
            <person name="Zielenkiewicz U."/>
            <person name="Pilsyk S."/>
            <person name="Malc E."/>
            <person name="Mieczkowski P."/>
            <person name="Kruszewska J.S."/>
            <person name="Biernat P."/>
            <person name="Pawlowska J."/>
        </authorList>
    </citation>
    <scope>NUCLEOTIDE SEQUENCE</scope>
    <source>
        <strain evidence="1">WA0000067209</strain>
    </source>
</reference>
<dbReference type="EMBL" id="JAEPQZ010000017">
    <property type="protein sequence ID" value="KAG2172364.1"/>
    <property type="molecule type" value="Genomic_DNA"/>
</dbReference>
<gene>
    <name evidence="1" type="ORF">INT43_004906</name>
</gene>
<evidence type="ECO:0000313" key="1">
    <source>
        <dbReference type="EMBL" id="KAG2172364.1"/>
    </source>
</evidence>
<dbReference type="PANTHER" id="PTHR37450:SF1">
    <property type="entry name" value="CIPC PROTEIN"/>
    <property type="match status" value="1"/>
</dbReference>
<sequence>MFDLTNKHDAVYKSEVPSEEHKGKWTHELVGGAAGFAAMRAYEEHQARQGKPANHPLAKQLIAGLAGVEIDKLIESKGLSFIDREKAKDQAKKDAEHLYEQKYEQNN</sequence>
<name>A0A8H7PEC4_MORIS</name>
<dbReference type="Proteomes" id="UP000654370">
    <property type="component" value="Unassembled WGS sequence"/>
</dbReference>
<organism evidence="1 2">
    <name type="scientific">Mortierella isabellina</name>
    <name type="common">Filamentous fungus</name>
    <name type="synonym">Umbelopsis isabellina</name>
    <dbReference type="NCBI Taxonomy" id="91625"/>
    <lineage>
        <taxon>Eukaryota</taxon>
        <taxon>Fungi</taxon>
        <taxon>Fungi incertae sedis</taxon>
        <taxon>Mucoromycota</taxon>
        <taxon>Mucoromycotina</taxon>
        <taxon>Umbelopsidomycetes</taxon>
        <taxon>Umbelopsidales</taxon>
        <taxon>Umbelopsidaceae</taxon>
        <taxon>Umbelopsis</taxon>
    </lineage>
</organism>
<evidence type="ECO:0008006" key="3">
    <source>
        <dbReference type="Google" id="ProtNLM"/>
    </source>
</evidence>
<keyword evidence="2" id="KW-1185">Reference proteome</keyword>
<dbReference type="InterPro" id="IPR022234">
    <property type="entry name" value="DUF3759"/>
</dbReference>
<dbReference type="OrthoDB" id="9895617at2759"/>
<protein>
    <recommendedName>
        <fullName evidence="3">CipC-like antibiotic response protein</fullName>
    </recommendedName>
</protein>
<dbReference type="Pfam" id="PF12585">
    <property type="entry name" value="DUF3759"/>
    <property type="match status" value="1"/>
</dbReference>
<dbReference type="PANTHER" id="PTHR37450">
    <property type="entry name" value="CIPC PROTEIN"/>
    <property type="match status" value="1"/>
</dbReference>
<comment type="caution">
    <text evidence="1">The sequence shown here is derived from an EMBL/GenBank/DDBJ whole genome shotgun (WGS) entry which is preliminary data.</text>
</comment>
<evidence type="ECO:0000313" key="2">
    <source>
        <dbReference type="Proteomes" id="UP000654370"/>
    </source>
</evidence>